<feature type="compositionally biased region" description="Polar residues" evidence="1">
    <location>
        <begin position="205"/>
        <end position="223"/>
    </location>
</feature>
<evidence type="ECO:0000256" key="2">
    <source>
        <dbReference type="SAM" id="Phobius"/>
    </source>
</evidence>
<dbReference type="eggNOG" id="ENOG5032WRF">
    <property type="taxonomic scope" value="Bacteria"/>
</dbReference>
<evidence type="ECO:0000256" key="1">
    <source>
        <dbReference type="SAM" id="MobiDB-lite"/>
    </source>
</evidence>
<keyword evidence="2" id="KW-1133">Transmembrane helix</keyword>
<keyword evidence="2" id="KW-0812">Transmembrane</keyword>
<comment type="caution">
    <text evidence="4">The sequence shown here is derived from an EMBL/GenBank/DDBJ whole genome shotgun (WGS) entry which is preliminary data.</text>
</comment>
<dbReference type="PATRIC" id="fig|888050.3.peg.750"/>
<organism evidence="4 5">
    <name type="scientific">Schaalia cardiffensis F0333</name>
    <dbReference type="NCBI Taxonomy" id="888050"/>
    <lineage>
        <taxon>Bacteria</taxon>
        <taxon>Bacillati</taxon>
        <taxon>Actinomycetota</taxon>
        <taxon>Actinomycetes</taxon>
        <taxon>Actinomycetales</taxon>
        <taxon>Actinomycetaceae</taxon>
        <taxon>Schaalia</taxon>
    </lineage>
</organism>
<accession>N6X4Y1</accession>
<dbReference type="Pfam" id="PF13399">
    <property type="entry name" value="LytR_C"/>
    <property type="match status" value="1"/>
</dbReference>
<dbReference type="InterPro" id="IPR027381">
    <property type="entry name" value="LytR/CpsA/Psr_C"/>
</dbReference>
<protein>
    <recommendedName>
        <fullName evidence="3">LytR/CpsA/Psr regulator C-terminal domain-containing protein</fullName>
    </recommendedName>
</protein>
<proteinExistence type="predicted"/>
<name>N6X4Y1_9ACTO</name>
<dbReference type="Proteomes" id="UP000013015">
    <property type="component" value="Unassembled WGS sequence"/>
</dbReference>
<evidence type="ECO:0000313" key="4">
    <source>
        <dbReference type="EMBL" id="ENO18477.1"/>
    </source>
</evidence>
<dbReference type="RefSeq" id="WP_005962517.1">
    <property type="nucleotide sequence ID" value="NZ_CP040505.1"/>
</dbReference>
<dbReference type="Gene3D" id="3.30.70.2390">
    <property type="match status" value="1"/>
</dbReference>
<feature type="region of interest" description="Disordered" evidence="1">
    <location>
        <begin position="178"/>
        <end position="223"/>
    </location>
</feature>
<dbReference type="HOGENOM" id="CLU_104056_0_0_11"/>
<dbReference type="STRING" id="888050.HMPREF9004_0788"/>
<evidence type="ECO:0000259" key="3">
    <source>
        <dbReference type="Pfam" id="PF13399"/>
    </source>
</evidence>
<feature type="transmembrane region" description="Helical" evidence="2">
    <location>
        <begin position="21"/>
        <end position="46"/>
    </location>
</feature>
<gene>
    <name evidence="4" type="ORF">HMPREF9004_0788</name>
</gene>
<dbReference type="AlphaFoldDB" id="N6X4Y1"/>
<dbReference type="EMBL" id="AQHZ01000014">
    <property type="protein sequence ID" value="ENO18477.1"/>
    <property type="molecule type" value="Genomic_DNA"/>
</dbReference>
<keyword evidence="2" id="KW-0472">Membrane</keyword>
<evidence type="ECO:0000313" key="5">
    <source>
        <dbReference type="Proteomes" id="UP000013015"/>
    </source>
</evidence>
<keyword evidence="5" id="KW-1185">Reference proteome</keyword>
<sequence length="223" mass="23525">MTSYPLTPRQRFLKQRQRRQNIVFASTGAVMLALALISLLVLTGLIPVPFANDFSKGTKYATPGTIPCPAEGATPVDPSTIQVRVLNTTSRQGLASEATTLLVNAGYEPLEPSNASPEYAGVVQIDVGPAAVDEAYTVARFFPKSKVVLSESTDKTVTVLLGTFYDSSSVSDEVGRIAESKDPLKGPSGCLPLSEESLKKAEQAAAQSGSVEGQSDADSQSEN</sequence>
<reference evidence="4 5" key="1">
    <citation type="submission" date="2013-03" db="EMBL/GenBank/DDBJ databases">
        <title>Reference genome for the Human Microbiome Project.</title>
        <authorList>
            <person name="Aqrawi P."/>
            <person name="Ayvaz T."/>
            <person name="Bess C."/>
            <person name="Blankenburg K."/>
            <person name="Coyle M."/>
            <person name="Deng J."/>
            <person name="Forbes L."/>
            <person name="Fowler G."/>
            <person name="Francisco L."/>
            <person name="Fu Q."/>
            <person name="Gibbs R."/>
            <person name="Gross S."/>
            <person name="Gubbala S."/>
            <person name="Hale W."/>
            <person name="Hemphill L."/>
            <person name="Highlander S."/>
            <person name="Hirani K."/>
            <person name="Jackson L."/>
            <person name="Jakkamsetti A."/>
            <person name="Javaid M."/>
            <person name="Jayaseelan J.C."/>
            <person name="Jiang H."/>
            <person name="Joshi V."/>
            <person name="Korchina V."/>
            <person name="Kovar C."/>
            <person name="Lara F."/>
            <person name="Lee S."/>
            <person name="Liu Y."/>
            <person name="Mata R."/>
            <person name="Mathew T."/>
            <person name="Munidasa M."/>
            <person name="Muzny D."/>
            <person name="Nazareth L."/>
            <person name="Ngo R."/>
            <person name="Nguyen L."/>
            <person name="Nguyen N."/>
            <person name="Okwuonu G."/>
            <person name="Ongeri F."/>
            <person name="Palculict T."/>
            <person name="Patil S."/>
            <person name="Petrosino J."/>
            <person name="Pham C."/>
            <person name="Pham P."/>
            <person name="Pu L.-L."/>
            <person name="Qin X."/>
            <person name="Qu J."/>
            <person name="Reid J."/>
            <person name="Ross M."/>
            <person name="Ruth R."/>
            <person name="Saada N."/>
            <person name="San Lucas F."/>
            <person name="Santibanez J."/>
            <person name="Shang Y."/>
            <person name="Simmons D."/>
            <person name="Song X.-Z."/>
            <person name="Tang L.-Y."/>
            <person name="Thornton R."/>
            <person name="Warren J."/>
            <person name="Weissenberger G."/>
            <person name="Wilczek-Boney K."/>
            <person name="Worley K."/>
            <person name="Youmans B."/>
            <person name="Zhang J."/>
            <person name="Zhang L."/>
            <person name="Zhao Z."/>
            <person name="Zhou C."/>
            <person name="Zhu D."/>
            <person name="Zhu Y."/>
        </authorList>
    </citation>
    <scope>NUCLEOTIDE SEQUENCE [LARGE SCALE GENOMIC DNA]</scope>
    <source>
        <strain evidence="4 5">F0333</strain>
    </source>
</reference>
<feature type="domain" description="LytR/CpsA/Psr regulator C-terminal" evidence="3">
    <location>
        <begin position="80"/>
        <end position="165"/>
    </location>
</feature>